<dbReference type="RefSeq" id="WP_205623915.1">
    <property type="nucleotide sequence ID" value="NZ_CP012023.1"/>
</dbReference>
<feature type="domain" description="Fe-containing alcohol dehydrogenase-like C-terminal" evidence="6">
    <location>
        <begin position="187"/>
        <end position="379"/>
    </location>
</feature>
<dbReference type="KEGG" id="cmar:IMCC12053_1685"/>
<evidence type="ECO:0000256" key="1">
    <source>
        <dbReference type="ARBA" id="ARBA00001962"/>
    </source>
</evidence>
<dbReference type="InterPro" id="IPR056798">
    <property type="entry name" value="ADH_Fe_C"/>
</dbReference>
<dbReference type="InterPro" id="IPR001670">
    <property type="entry name" value="ADH_Fe/GldA"/>
</dbReference>
<dbReference type="PANTHER" id="PTHR11496">
    <property type="entry name" value="ALCOHOL DEHYDROGENASE"/>
    <property type="match status" value="1"/>
</dbReference>
<sequence>MTPFSFLTASEIRFGRGEAMRSVARIVELANNKPVLLIGGQSAQRSDWLATTLTECGCDVRRMSVAVEPDLDVIERGLSEGDGVGAVVALGGGSVIDAGKAIAALIPAKRPIMDHLEVVGRGLPLDVAPLPFVAITTTSGTGAEVTKNAVISVPAHRRKVSLRDARMLPDLAVVDPSLTDHCPKQITLASGLDAITQVIEPYLCTKANPFTDALCRDAIPRGLRALNILMQHEDEAARDALAYVSLCGGIALANAGLGVIHGLAGPLGGLTGAAHGALCGALLPHGLEVNARAVRDDHFGSRIEDVRQWIARELGGTPESAFETLAAWSRTHGLQGLDELGLCDADLNDAAHAASTSSSMKANPVALSYDDLAQILKAAR</sequence>
<dbReference type="Proteomes" id="UP000064920">
    <property type="component" value="Chromosome"/>
</dbReference>
<protein>
    <submittedName>
        <fullName evidence="7">Iron-containing alcohol dehydrogenase</fullName>
        <ecNumber evidence="7">1.1.1.1</ecNumber>
    </submittedName>
</protein>
<feature type="domain" description="Alcohol dehydrogenase iron-type/glycerol dehydrogenase GldA" evidence="5">
    <location>
        <begin position="10"/>
        <end position="176"/>
    </location>
</feature>
<dbReference type="AlphaFoldDB" id="A0A0N9ZZ86"/>
<dbReference type="Gene3D" id="3.40.50.1970">
    <property type="match status" value="1"/>
</dbReference>
<dbReference type="GO" id="GO:0046872">
    <property type="term" value="F:metal ion binding"/>
    <property type="evidence" value="ECO:0007669"/>
    <property type="project" value="InterPro"/>
</dbReference>
<keyword evidence="8" id="KW-1185">Reference proteome</keyword>
<evidence type="ECO:0000256" key="2">
    <source>
        <dbReference type="ARBA" id="ARBA00007358"/>
    </source>
</evidence>
<dbReference type="SUPFAM" id="SSF56796">
    <property type="entry name" value="Dehydroquinate synthase-like"/>
    <property type="match status" value="1"/>
</dbReference>
<dbReference type="STRING" id="1397108.IMCC12053_1685"/>
<dbReference type="PATRIC" id="fig|1397108.4.peg.1722"/>
<dbReference type="PROSITE" id="PS00913">
    <property type="entry name" value="ADH_IRON_1"/>
    <property type="match status" value="1"/>
</dbReference>
<dbReference type="CDD" id="cd08183">
    <property type="entry name" value="Fe-ADH-like"/>
    <property type="match status" value="1"/>
</dbReference>
<evidence type="ECO:0000256" key="3">
    <source>
        <dbReference type="ARBA" id="ARBA00023002"/>
    </source>
</evidence>
<gene>
    <name evidence="7" type="ORF">IMCC12053_1685</name>
</gene>
<dbReference type="Pfam" id="PF00465">
    <property type="entry name" value="Fe-ADH"/>
    <property type="match status" value="1"/>
</dbReference>
<proteinExistence type="inferred from homology"/>
<dbReference type="Gene3D" id="1.20.1090.10">
    <property type="entry name" value="Dehydroquinate synthase-like - alpha domain"/>
    <property type="match status" value="1"/>
</dbReference>
<dbReference type="InterPro" id="IPR039697">
    <property type="entry name" value="Alcohol_dehydrogenase_Fe"/>
</dbReference>
<dbReference type="GO" id="GO:0004022">
    <property type="term" value="F:alcohol dehydrogenase (NAD+) activity"/>
    <property type="evidence" value="ECO:0007669"/>
    <property type="project" value="UniProtKB-EC"/>
</dbReference>
<dbReference type="InterPro" id="IPR018211">
    <property type="entry name" value="ADH_Fe_CS"/>
</dbReference>
<comment type="similarity">
    <text evidence="2">Belongs to the iron-containing alcohol dehydrogenase family.</text>
</comment>
<evidence type="ECO:0000259" key="5">
    <source>
        <dbReference type="Pfam" id="PF00465"/>
    </source>
</evidence>
<dbReference type="PANTHER" id="PTHR11496:SF102">
    <property type="entry name" value="ALCOHOL DEHYDROGENASE 4"/>
    <property type="match status" value="1"/>
</dbReference>
<name>A0A0N9ZZ86_9RHOB</name>
<keyword evidence="4" id="KW-0520">NAD</keyword>
<organism evidence="7 8">
    <name type="scientific">Celeribacter marinus</name>
    <dbReference type="NCBI Taxonomy" id="1397108"/>
    <lineage>
        <taxon>Bacteria</taxon>
        <taxon>Pseudomonadati</taxon>
        <taxon>Pseudomonadota</taxon>
        <taxon>Alphaproteobacteria</taxon>
        <taxon>Rhodobacterales</taxon>
        <taxon>Roseobacteraceae</taxon>
        <taxon>Celeribacter</taxon>
    </lineage>
</organism>
<dbReference type="EMBL" id="CP012023">
    <property type="protein sequence ID" value="ALI55632.1"/>
    <property type="molecule type" value="Genomic_DNA"/>
</dbReference>
<evidence type="ECO:0000313" key="8">
    <source>
        <dbReference type="Proteomes" id="UP000064920"/>
    </source>
</evidence>
<evidence type="ECO:0000259" key="6">
    <source>
        <dbReference type="Pfam" id="PF25137"/>
    </source>
</evidence>
<reference evidence="7 8" key="1">
    <citation type="submission" date="2015-05" db="EMBL/GenBank/DDBJ databases">
        <authorList>
            <person name="Wang D.B."/>
            <person name="Wang M."/>
        </authorList>
    </citation>
    <scope>NUCLEOTIDE SEQUENCE [LARGE SCALE GENOMIC DNA]</scope>
    <source>
        <strain evidence="7 8">IMCC 12053</strain>
    </source>
</reference>
<keyword evidence="3 7" id="KW-0560">Oxidoreductase</keyword>
<accession>A0A0N9ZZ86</accession>
<evidence type="ECO:0000256" key="4">
    <source>
        <dbReference type="ARBA" id="ARBA00023027"/>
    </source>
</evidence>
<dbReference type="Pfam" id="PF25137">
    <property type="entry name" value="ADH_Fe_C"/>
    <property type="match status" value="1"/>
</dbReference>
<dbReference type="EC" id="1.1.1.1" evidence="7"/>
<comment type="cofactor">
    <cofactor evidence="1">
        <name>Fe cation</name>
        <dbReference type="ChEBI" id="CHEBI:24875"/>
    </cofactor>
</comment>
<evidence type="ECO:0000313" key="7">
    <source>
        <dbReference type="EMBL" id="ALI55632.1"/>
    </source>
</evidence>